<reference evidence="2" key="1">
    <citation type="submission" date="2014-12" db="EMBL/GenBank/DDBJ databases">
        <title>Insight into the proteome of Arion vulgaris.</title>
        <authorList>
            <person name="Aradska J."/>
            <person name="Bulat T."/>
            <person name="Smidak R."/>
            <person name="Sarate P."/>
            <person name="Gangsoo J."/>
            <person name="Sialana F."/>
            <person name="Bilban M."/>
            <person name="Lubec G."/>
        </authorList>
    </citation>
    <scope>NUCLEOTIDE SEQUENCE</scope>
    <source>
        <tissue evidence="2">Skin</tissue>
    </source>
</reference>
<proteinExistence type="predicted"/>
<protein>
    <submittedName>
        <fullName evidence="2">Uncharacterized protein</fullName>
    </submittedName>
</protein>
<sequence>MSPLIFCEIPYITRLVFMLKLMVLTIRIAHLMSPLIPLKGPPLPGPLNLPPGAPLPGGAPRDIPPPLEPPRMFGPAEPPLPLPPLPPLSLC</sequence>
<feature type="compositionally biased region" description="Pro residues" evidence="1">
    <location>
        <begin position="76"/>
        <end position="91"/>
    </location>
</feature>
<name>A0A0B6YT17_9EUPU</name>
<evidence type="ECO:0000313" key="2">
    <source>
        <dbReference type="EMBL" id="CEK59394.1"/>
    </source>
</evidence>
<gene>
    <name evidence="2" type="primary">ORF36186</name>
</gene>
<dbReference type="EMBL" id="HACG01012529">
    <property type="protein sequence ID" value="CEK59394.1"/>
    <property type="molecule type" value="Transcribed_RNA"/>
</dbReference>
<organism evidence="2">
    <name type="scientific">Arion vulgaris</name>
    <dbReference type="NCBI Taxonomy" id="1028688"/>
    <lineage>
        <taxon>Eukaryota</taxon>
        <taxon>Metazoa</taxon>
        <taxon>Spiralia</taxon>
        <taxon>Lophotrochozoa</taxon>
        <taxon>Mollusca</taxon>
        <taxon>Gastropoda</taxon>
        <taxon>Heterobranchia</taxon>
        <taxon>Euthyneura</taxon>
        <taxon>Panpulmonata</taxon>
        <taxon>Eupulmonata</taxon>
        <taxon>Stylommatophora</taxon>
        <taxon>Helicina</taxon>
        <taxon>Arionoidea</taxon>
        <taxon>Arionidae</taxon>
        <taxon>Arion</taxon>
    </lineage>
</organism>
<feature type="region of interest" description="Disordered" evidence="1">
    <location>
        <begin position="47"/>
        <end position="91"/>
    </location>
</feature>
<accession>A0A0B6YT17</accession>
<dbReference type="AlphaFoldDB" id="A0A0B6YT17"/>
<evidence type="ECO:0000256" key="1">
    <source>
        <dbReference type="SAM" id="MobiDB-lite"/>
    </source>
</evidence>